<dbReference type="STRING" id="1908237.BEN47_09305"/>
<keyword evidence="2" id="KW-1185">Reference proteome</keyword>
<organism evidence="1 2">
    <name type="scientific">Hymenobacter lapidarius</name>
    <dbReference type="NCBI Taxonomy" id="1908237"/>
    <lineage>
        <taxon>Bacteria</taxon>
        <taxon>Pseudomonadati</taxon>
        <taxon>Bacteroidota</taxon>
        <taxon>Cytophagia</taxon>
        <taxon>Cytophagales</taxon>
        <taxon>Hymenobacteraceae</taxon>
        <taxon>Hymenobacter</taxon>
    </lineage>
</organism>
<proteinExistence type="predicted"/>
<gene>
    <name evidence="1" type="ORF">BEN47_09305</name>
</gene>
<accession>A0A1G1TBL7</accession>
<evidence type="ECO:0000313" key="1">
    <source>
        <dbReference type="EMBL" id="OGX88267.1"/>
    </source>
</evidence>
<dbReference type="EMBL" id="MDZB01000066">
    <property type="protein sequence ID" value="OGX88267.1"/>
    <property type="molecule type" value="Genomic_DNA"/>
</dbReference>
<reference evidence="1 2" key="1">
    <citation type="submission" date="2016-08" db="EMBL/GenBank/DDBJ databases">
        <title>Hymenobacter coccineus sp. nov., Hymenobacter lapidarius sp. nov. and Hymenobacter glacialis sp. nov., isolated from Antarctic soil.</title>
        <authorList>
            <person name="Sedlacek I."/>
            <person name="Kralova S."/>
            <person name="Kyrova K."/>
            <person name="Maslanova I."/>
            <person name="Stankova E."/>
            <person name="Vrbovska V."/>
            <person name="Nemec M."/>
            <person name="Bartak M."/>
            <person name="Svec P."/>
            <person name="Busse H.-J."/>
            <person name="Pantucek R."/>
        </authorList>
    </citation>
    <scope>NUCLEOTIDE SEQUENCE [LARGE SCALE GENOMIC DNA]</scope>
    <source>
        <strain evidence="1 2">CCM 8643</strain>
    </source>
</reference>
<dbReference type="AlphaFoldDB" id="A0A1G1TBL7"/>
<evidence type="ECO:0000313" key="2">
    <source>
        <dbReference type="Proteomes" id="UP000176294"/>
    </source>
</evidence>
<protein>
    <submittedName>
        <fullName evidence="1">Uncharacterized protein</fullName>
    </submittedName>
</protein>
<name>A0A1G1TBL7_9BACT</name>
<comment type="caution">
    <text evidence="1">The sequence shown here is derived from an EMBL/GenBank/DDBJ whole genome shotgun (WGS) entry which is preliminary data.</text>
</comment>
<dbReference type="Proteomes" id="UP000176294">
    <property type="component" value="Unassembled WGS sequence"/>
</dbReference>
<sequence>MLVTAVSAQAQTDGVAAQANLSALAAGSPALIPKGETYGVKGSPYADNRWLPAQIKLANSLPLAPVPLKYDVLEHRLLMRPLSRGNDSLLLDDRQVVSFVLLEPLSALGPARPRLFRRFLEAPNERQRQDYVEVLHQGQHTLLKYYVKSMKKADYQGAYSNDQRYDVIDDKSVYYLRSPLGSLQLVKLGLKPLQAAAPALADALKTAVATQRPKTDADWAAVLRAVDPAPAK</sequence>